<evidence type="ECO:0000256" key="2">
    <source>
        <dbReference type="ARBA" id="ARBA00013111"/>
    </source>
</evidence>
<name>A0A8H7BWY5_9FUNG</name>
<dbReference type="InterPro" id="IPR029058">
    <property type="entry name" value="AB_hydrolase_fold"/>
</dbReference>
<dbReference type="Pfam" id="PF12697">
    <property type="entry name" value="Abhydrolase_6"/>
    <property type="match status" value="1"/>
</dbReference>
<dbReference type="PANTHER" id="PTHR14189">
    <property type="entry name" value="PROTEIN PHOSPHATASE METHYLESTERASE-1 RELATED"/>
    <property type="match status" value="1"/>
</dbReference>
<evidence type="ECO:0000259" key="7">
    <source>
        <dbReference type="Pfam" id="PF12697"/>
    </source>
</evidence>
<dbReference type="GO" id="GO:0051723">
    <property type="term" value="F:protein methylesterase activity"/>
    <property type="evidence" value="ECO:0007669"/>
    <property type="project" value="UniProtKB-EC"/>
</dbReference>
<dbReference type="Gene3D" id="3.40.50.1820">
    <property type="entry name" value="alpha/beta hydrolase"/>
    <property type="match status" value="1"/>
</dbReference>
<organism evidence="8 9">
    <name type="scientific">Apophysomyces ossiformis</name>
    <dbReference type="NCBI Taxonomy" id="679940"/>
    <lineage>
        <taxon>Eukaryota</taxon>
        <taxon>Fungi</taxon>
        <taxon>Fungi incertae sedis</taxon>
        <taxon>Mucoromycota</taxon>
        <taxon>Mucoromycotina</taxon>
        <taxon>Mucoromycetes</taxon>
        <taxon>Mucorales</taxon>
        <taxon>Mucorineae</taxon>
        <taxon>Mucoraceae</taxon>
        <taxon>Apophysomyces</taxon>
    </lineage>
</organism>
<proteinExistence type="inferred from homology"/>
<evidence type="ECO:0000313" key="9">
    <source>
        <dbReference type="Proteomes" id="UP000605846"/>
    </source>
</evidence>
<accession>A0A8H7BWY5</accession>
<evidence type="ECO:0000256" key="3">
    <source>
        <dbReference type="ARBA" id="ARBA00020672"/>
    </source>
</evidence>
<dbReference type="EC" id="3.1.1.89" evidence="2"/>
<evidence type="ECO:0000256" key="5">
    <source>
        <dbReference type="ARBA" id="ARBA00022801"/>
    </source>
</evidence>
<keyword evidence="4" id="KW-0719">Serine esterase</keyword>
<comment type="catalytic activity">
    <reaction evidence="6">
        <text>[phosphatase 2A protein]-C-terminal L-leucine methyl ester + H2O = [phosphatase 2A protein]-C-terminal L-leucine + methanol + H(+)</text>
        <dbReference type="Rhea" id="RHEA:48548"/>
        <dbReference type="Rhea" id="RHEA-COMP:12134"/>
        <dbReference type="Rhea" id="RHEA-COMP:12135"/>
        <dbReference type="ChEBI" id="CHEBI:15377"/>
        <dbReference type="ChEBI" id="CHEBI:15378"/>
        <dbReference type="ChEBI" id="CHEBI:17790"/>
        <dbReference type="ChEBI" id="CHEBI:90516"/>
        <dbReference type="ChEBI" id="CHEBI:90517"/>
        <dbReference type="EC" id="3.1.1.89"/>
    </reaction>
</comment>
<comment type="caution">
    <text evidence="8">The sequence shown here is derived from an EMBL/GenBank/DDBJ whole genome shotgun (WGS) entry which is preliminary data.</text>
</comment>
<evidence type="ECO:0000256" key="4">
    <source>
        <dbReference type="ARBA" id="ARBA00022487"/>
    </source>
</evidence>
<gene>
    <name evidence="8" type="primary">PPE1_1</name>
    <name evidence="8" type="ORF">EC973_005319</name>
</gene>
<keyword evidence="5" id="KW-0378">Hydrolase</keyword>
<sequence length="83" mass="9761">MEWFKDLSEKFLTSMTAKLLMLAGTDRLDKPLMIAQMQGKFQMHIFPEAGHFLHEDSPDKTAICLVDFWRRNQRLQLPPKVKI</sequence>
<dbReference type="InterPro" id="IPR016812">
    <property type="entry name" value="PPase_methylesterase_euk"/>
</dbReference>
<keyword evidence="9" id="KW-1185">Reference proteome</keyword>
<dbReference type="PANTHER" id="PTHR14189:SF0">
    <property type="entry name" value="PROTEIN PHOSPHATASE METHYLESTERASE 1"/>
    <property type="match status" value="1"/>
</dbReference>
<dbReference type="AlphaFoldDB" id="A0A8H7BWY5"/>
<evidence type="ECO:0000313" key="8">
    <source>
        <dbReference type="EMBL" id="KAF7728924.1"/>
    </source>
</evidence>
<evidence type="ECO:0000256" key="6">
    <source>
        <dbReference type="ARBA" id="ARBA00049203"/>
    </source>
</evidence>
<dbReference type="SUPFAM" id="SSF53474">
    <property type="entry name" value="alpha/beta-Hydrolases"/>
    <property type="match status" value="1"/>
</dbReference>
<feature type="domain" description="AB hydrolase-1" evidence="7">
    <location>
        <begin position="13"/>
        <end position="62"/>
    </location>
</feature>
<dbReference type="Proteomes" id="UP000605846">
    <property type="component" value="Unassembled WGS sequence"/>
</dbReference>
<comment type="similarity">
    <text evidence="1">Belongs to the AB hydrolase superfamily.</text>
</comment>
<evidence type="ECO:0000256" key="1">
    <source>
        <dbReference type="ARBA" id="ARBA00008645"/>
    </source>
</evidence>
<dbReference type="OrthoDB" id="194865at2759"/>
<dbReference type="EMBL" id="JABAYA010000030">
    <property type="protein sequence ID" value="KAF7728924.1"/>
    <property type="molecule type" value="Genomic_DNA"/>
</dbReference>
<reference evidence="8" key="1">
    <citation type="submission" date="2020-01" db="EMBL/GenBank/DDBJ databases">
        <title>Genome Sequencing of Three Apophysomyces-Like Fungal Strains Confirms a Novel Fungal Genus in the Mucoromycota with divergent Burkholderia-like Endosymbiotic Bacteria.</title>
        <authorList>
            <person name="Stajich J.E."/>
            <person name="Macias A.M."/>
            <person name="Carter-House D."/>
            <person name="Lovett B."/>
            <person name="Kasson L.R."/>
            <person name="Berry K."/>
            <person name="Grigoriev I."/>
            <person name="Chang Y."/>
            <person name="Spatafora J."/>
            <person name="Kasson M.T."/>
        </authorList>
    </citation>
    <scope>NUCLEOTIDE SEQUENCE</scope>
    <source>
        <strain evidence="8">NRRL A-21654</strain>
    </source>
</reference>
<dbReference type="InterPro" id="IPR000073">
    <property type="entry name" value="AB_hydrolase_1"/>
</dbReference>
<protein>
    <recommendedName>
        <fullName evidence="3">Protein phosphatase methylesterase 1</fullName>
        <ecNumber evidence="2">3.1.1.89</ecNumber>
    </recommendedName>
</protein>